<dbReference type="Proteomes" id="UP000319897">
    <property type="component" value="Unassembled WGS sequence"/>
</dbReference>
<dbReference type="SUPFAM" id="SSF109854">
    <property type="entry name" value="DinB/YfiT-like putative metalloenzymes"/>
    <property type="match status" value="1"/>
</dbReference>
<name>A0A501XDK4_9SPHN</name>
<proteinExistence type="predicted"/>
<keyword evidence="2" id="KW-1185">Reference proteome</keyword>
<dbReference type="EMBL" id="VFSU01000034">
    <property type="protein sequence ID" value="TPE58612.1"/>
    <property type="molecule type" value="Genomic_DNA"/>
</dbReference>
<dbReference type="PANTHER" id="PTHR36922:SF1">
    <property type="entry name" value="DUF1993 DOMAIN-CONTAINING PROTEIN"/>
    <property type="match status" value="1"/>
</dbReference>
<dbReference type="InterPro" id="IPR018531">
    <property type="entry name" value="DUF1993"/>
</dbReference>
<evidence type="ECO:0000313" key="2">
    <source>
        <dbReference type="Proteomes" id="UP000319897"/>
    </source>
</evidence>
<dbReference type="OrthoDB" id="338237at2"/>
<organism evidence="1 2">
    <name type="scientific">Sandaracinobacter neustonicus</name>
    <dbReference type="NCBI Taxonomy" id="1715348"/>
    <lineage>
        <taxon>Bacteria</taxon>
        <taxon>Pseudomonadati</taxon>
        <taxon>Pseudomonadota</taxon>
        <taxon>Alphaproteobacteria</taxon>
        <taxon>Sphingomonadales</taxon>
        <taxon>Sphingosinicellaceae</taxon>
        <taxon>Sandaracinobacter</taxon>
    </lineage>
</organism>
<dbReference type="PANTHER" id="PTHR36922">
    <property type="entry name" value="BLL2446 PROTEIN"/>
    <property type="match status" value="1"/>
</dbReference>
<evidence type="ECO:0000313" key="1">
    <source>
        <dbReference type="EMBL" id="TPE58612.1"/>
    </source>
</evidence>
<accession>A0A501XDK4</accession>
<dbReference type="InterPro" id="IPR034660">
    <property type="entry name" value="DinB/YfiT-like"/>
</dbReference>
<gene>
    <name evidence="1" type="ORF">FJQ54_16285</name>
</gene>
<dbReference type="RefSeq" id="WP_140929464.1">
    <property type="nucleotide sequence ID" value="NZ_VFSU01000034.1"/>
</dbReference>
<reference evidence="1 2" key="1">
    <citation type="submission" date="2019-06" db="EMBL/GenBank/DDBJ databases">
        <authorList>
            <person name="Lee I."/>
            <person name="Jang G.I."/>
            <person name="Hwang C.Y."/>
        </authorList>
    </citation>
    <scope>NUCLEOTIDE SEQUENCE [LARGE SCALE GENOMIC DNA]</scope>
    <source>
        <strain evidence="1 2">PAMC 28131</strain>
    </source>
</reference>
<sequence>MPISLYDAFVPTTRQMLGSVLALLDKAEGWCAAQGLAEAEIANASLHDSMLPFAFQIKSVARHSLGAIDGVREGNFNGMSGEMPGDFAGMKALLAKSDAGLAAVTVAEMESFIGKEVQFTLPTMKLPFTAENFLLSFSQPNFFFHATTAYAILRAKGVGLGKRDFLGQLRLKP</sequence>
<protein>
    <submittedName>
        <fullName evidence="1">DUF1993 domain-containing protein</fullName>
    </submittedName>
</protein>
<comment type="caution">
    <text evidence="1">The sequence shown here is derived from an EMBL/GenBank/DDBJ whole genome shotgun (WGS) entry which is preliminary data.</text>
</comment>
<dbReference type="Gene3D" id="1.20.120.450">
    <property type="entry name" value="dinb family like domain"/>
    <property type="match status" value="1"/>
</dbReference>
<dbReference type="Pfam" id="PF09351">
    <property type="entry name" value="DUF1993"/>
    <property type="match status" value="1"/>
</dbReference>
<dbReference type="AlphaFoldDB" id="A0A501XDK4"/>